<dbReference type="OrthoDB" id="1444653at2"/>
<reference evidence="1 2" key="1">
    <citation type="submission" date="2016-05" db="EMBL/GenBank/DDBJ databases">
        <title>Genome sequencing of Vitellibacter soesokkakensis RSSK-12.</title>
        <authorList>
            <person name="Thevarajoo S."/>
            <person name="Selvaratnam C."/>
            <person name="Goh K.M."/>
            <person name="Chan K.-G."/>
            <person name="Chong C.S."/>
        </authorList>
    </citation>
    <scope>NUCLEOTIDE SEQUENCE [LARGE SCALE GENOMIC DNA]</scope>
    <source>
        <strain evidence="1 2">RSSK-12</strain>
    </source>
</reference>
<organism evidence="1 2">
    <name type="scientific">Aequorivita soesokkakensis</name>
    <dbReference type="NCBI Taxonomy" id="1385699"/>
    <lineage>
        <taxon>Bacteria</taxon>
        <taxon>Pseudomonadati</taxon>
        <taxon>Bacteroidota</taxon>
        <taxon>Flavobacteriia</taxon>
        <taxon>Flavobacteriales</taxon>
        <taxon>Flavobacteriaceae</taxon>
        <taxon>Aequorivita</taxon>
    </lineage>
</organism>
<evidence type="ECO:0000313" key="1">
    <source>
        <dbReference type="EMBL" id="OAD89991.1"/>
    </source>
</evidence>
<dbReference type="EMBL" id="LXIE01000051">
    <property type="protein sequence ID" value="OAD89991.1"/>
    <property type="molecule type" value="Genomic_DNA"/>
</dbReference>
<name>A0A1A9LB78_9FLAO</name>
<keyword evidence="2" id="KW-1185">Reference proteome</keyword>
<evidence type="ECO:0000313" key="2">
    <source>
        <dbReference type="Proteomes" id="UP000077552"/>
    </source>
</evidence>
<accession>A0A1A9LB78</accession>
<comment type="caution">
    <text evidence="1">The sequence shown here is derived from an EMBL/GenBank/DDBJ whole genome shotgun (WGS) entry which is preliminary data.</text>
</comment>
<dbReference type="AlphaFoldDB" id="A0A1A9LB78"/>
<dbReference type="RefSeq" id="WP_068763245.1">
    <property type="nucleotide sequence ID" value="NZ_LXIE01000051.1"/>
</dbReference>
<dbReference type="Proteomes" id="UP000077552">
    <property type="component" value="Unassembled WGS sequence"/>
</dbReference>
<gene>
    <name evidence="1" type="ORF">A7A78_08330</name>
</gene>
<protein>
    <submittedName>
        <fullName evidence="1">Uncharacterized protein</fullName>
    </submittedName>
</protein>
<sequence length="112" mass="13432">MISTITKLQIAIGRSQAAYNLYVPEKKYFQALRIKSANLNVYEILEVYLYECEENEKKAIQQYIFHLEDWFNQFEELERTGPELESEFVFERLKNSPEFPKTFVNKILLKKL</sequence>
<dbReference type="STRING" id="1385699.A7A78_08330"/>
<proteinExistence type="predicted"/>